<dbReference type="CDD" id="cd08497">
    <property type="entry name" value="MbnE-like"/>
    <property type="match status" value="1"/>
</dbReference>
<dbReference type="Gene3D" id="3.40.190.10">
    <property type="entry name" value="Periplasmic binding protein-like II"/>
    <property type="match status" value="1"/>
</dbReference>
<dbReference type="SUPFAM" id="SSF53850">
    <property type="entry name" value="Periplasmic binding protein-like II"/>
    <property type="match status" value="1"/>
</dbReference>
<feature type="signal peptide" evidence="2">
    <location>
        <begin position="1"/>
        <end position="24"/>
    </location>
</feature>
<keyword evidence="1 2" id="KW-0732">Signal</keyword>
<protein>
    <submittedName>
        <fullName evidence="4">Probable ABC transporter-binding protein DR_1571</fullName>
    </submittedName>
</protein>
<organism evidence="4 5">
    <name type="scientific">Grimontia hollisae</name>
    <name type="common">Vibrio hollisae</name>
    <dbReference type="NCBI Taxonomy" id="673"/>
    <lineage>
        <taxon>Bacteria</taxon>
        <taxon>Pseudomonadati</taxon>
        <taxon>Pseudomonadota</taxon>
        <taxon>Gammaproteobacteria</taxon>
        <taxon>Vibrionales</taxon>
        <taxon>Vibrionaceae</taxon>
        <taxon>Grimontia</taxon>
    </lineage>
</organism>
<dbReference type="InterPro" id="IPR039424">
    <property type="entry name" value="SBP_5"/>
</dbReference>
<dbReference type="PANTHER" id="PTHR30290">
    <property type="entry name" value="PERIPLASMIC BINDING COMPONENT OF ABC TRANSPORTER"/>
    <property type="match status" value="1"/>
</dbReference>
<feature type="domain" description="Solute-binding protein family 5" evidence="3">
    <location>
        <begin position="96"/>
        <end position="485"/>
    </location>
</feature>
<dbReference type="GO" id="GO:0043190">
    <property type="term" value="C:ATP-binding cassette (ABC) transporter complex"/>
    <property type="evidence" value="ECO:0007669"/>
    <property type="project" value="InterPro"/>
</dbReference>
<dbReference type="STRING" id="673.AL542_13985"/>
<evidence type="ECO:0000256" key="1">
    <source>
        <dbReference type="ARBA" id="ARBA00022729"/>
    </source>
</evidence>
<dbReference type="Gene3D" id="3.10.105.10">
    <property type="entry name" value="Dipeptide-binding Protein, Domain 3"/>
    <property type="match status" value="1"/>
</dbReference>
<name>A0A377HP86_GRIHO</name>
<proteinExistence type="predicted"/>
<sequence length="613" mass="69900">MFTLTMLKPTTLAAFSALAFTAHAAELPANLNWQTNWDDPVFASDKARRGGTLRTHLASFPLTLRSVGPDSNAGLRSYFLDNVPGLVTRHPDTLNWIPSIATEWAYAGDNKTLYFKLDPKAKWNDGEPLTADDFVFMLQFYRSKDIVAPWYNDYYTKTIADVVKIDDHTIAASTVDEKNPEELMRTVGGLVPRPQHFYQSGKDNNGDGVDDNFVRKYNFKPEPTAGPYFVYNIKKGKSVTFKHVGDDWWGYGNKYYQNRYNVDKIRMTVIRDTDVARQHFEKGKLDTYDLTLPEIWHEKTNGEAYQKGYIHKFWGFNETPQGGGGLWLNTAIPLLDDINVRRGILHATDFDGLIEKLIRGDYQRKPHAIGSGHGNYSWPDAKAPDFNIDKAIEYFVKAGFEKVGSDGIRVNDKGERLSFELVYPLAFFTQRMAYLKEQAKLAGLAFSLKLIDGATGFKYVSEKKHQIAFINMGASETPGYWQYFHSDNANKPQTNNFTNFSTPKLDQLIDQYRAEFDVSKKHQLSQAMQRIIQEAAVVAPSYSVPWTRQGHWRWIRYPENPMQKWTGTLLTVGGAIGDSTFWIDEDMKKETLDAMDSGKAFAPVTVIDDRYKR</sequence>
<feature type="chain" id="PRO_5016762509" evidence="2">
    <location>
        <begin position="25"/>
        <end position="613"/>
    </location>
</feature>
<dbReference type="PANTHER" id="PTHR30290:SF64">
    <property type="entry name" value="ABC TRANSPORTER PERIPLASMIC BINDING PROTEIN"/>
    <property type="match status" value="1"/>
</dbReference>
<evidence type="ECO:0000313" key="4">
    <source>
        <dbReference type="EMBL" id="STO58080.1"/>
    </source>
</evidence>
<evidence type="ECO:0000259" key="3">
    <source>
        <dbReference type="Pfam" id="PF00496"/>
    </source>
</evidence>
<dbReference type="InterPro" id="IPR000914">
    <property type="entry name" value="SBP_5_dom"/>
</dbReference>
<dbReference type="Pfam" id="PF00496">
    <property type="entry name" value="SBP_bac_5"/>
    <property type="match status" value="1"/>
</dbReference>
<reference evidence="4 5" key="1">
    <citation type="submission" date="2018-06" db="EMBL/GenBank/DDBJ databases">
        <authorList>
            <consortium name="Pathogen Informatics"/>
            <person name="Doyle S."/>
        </authorList>
    </citation>
    <scope>NUCLEOTIDE SEQUENCE [LARGE SCALE GENOMIC DNA]</scope>
    <source>
        <strain evidence="4 5">NCTC11645</strain>
    </source>
</reference>
<evidence type="ECO:0000256" key="2">
    <source>
        <dbReference type="SAM" id="SignalP"/>
    </source>
</evidence>
<dbReference type="EMBL" id="UGHD01000002">
    <property type="protein sequence ID" value="STO58080.1"/>
    <property type="molecule type" value="Genomic_DNA"/>
</dbReference>
<dbReference type="GO" id="GO:0015833">
    <property type="term" value="P:peptide transport"/>
    <property type="evidence" value="ECO:0007669"/>
    <property type="project" value="TreeGrafter"/>
</dbReference>
<gene>
    <name evidence="4" type="ORF">NCTC11645_02495</name>
</gene>
<dbReference type="PIRSF" id="PIRSF002741">
    <property type="entry name" value="MppA"/>
    <property type="match status" value="1"/>
</dbReference>
<dbReference type="GO" id="GO:1904680">
    <property type="term" value="F:peptide transmembrane transporter activity"/>
    <property type="evidence" value="ECO:0007669"/>
    <property type="project" value="TreeGrafter"/>
</dbReference>
<dbReference type="GO" id="GO:0042884">
    <property type="term" value="P:microcin transport"/>
    <property type="evidence" value="ECO:0007669"/>
    <property type="project" value="TreeGrafter"/>
</dbReference>
<dbReference type="AlphaFoldDB" id="A0A377HP86"/>
<accession>A0A377HP86</accession>
<dbReference type="InterPro" id="IPR030678">
    <property type="entry name" value="Peptide/Ni-bd"/>
</dbReference>
<dbReference type="GO" id="GO:0030288">
    <property type="term" value="C:outer membrane-bounded periplasmic space"/>
    <property type="evidence" value="ECO:0007669"/>
    <property type="project" value="TreeGrafter"/>
</dbReference>
<evidence type="ECO:0000313" key="5">
    <source>
        <dbReference type="Proteomes" id="UP000254512"/>
    </source>
</evidence>
<dbReference type="Proteomes" id="UP000254512">
    <property type="component" value="Unassembled WGS sequence"/>
</dbReference>